<dbReference type="GO" id="GO:0016887">
    <property type="term" value="F:ATP hydrolysis activity"/>
    <property type="evidence" value="ECO:0007669"/>
    <property type="project" value="InterPro"/>
</dbReference>
<dbReference type="Proteomes" id="UP000243378">
    <property type="component" value="Unassembled WGS sequence"/>
</dbReference>
<gene>
    <name evidence="2" type="ORF">SAMN05216381_2338</name>
</gene>
<dbReference type="InterPro" id="IPR029063">
    <property type="entry name" value="SAM-dependent_MTases_sf"/>
</dbReference>
<dbReference type="Gene3D" id="3.40.50.300">
    <property type="entry name" value="P-loop containing nucleotide triphosphate hydrolases"/>
    <property type="match status" value="1"/>
</dbReference>
<dbReference type="Pfam" id="PF13304">
    <property type="entry name" value="AAA_21"/>
    <property type="match status" value="1"/>
</dbReference>
<sequence>MGIVKSLKISGAEAEGVGLKDVFISRAGRIVALAGKNGSGKSRILNSLINAMNAHSSYLKGKDNHEAQVRQFSALINDPNNSKHSSIQAWRDTLESSLIFERLALSIEVSPDQSYGYLKFVPKNLSLTDPREHNSLQQEARYKETEGQGAENHAHCLFYIQECQDQWREATHQDKTGSFIDPDAERSYLRLDDLIFSMMNVRLGRVGKFATIFGKPIAIAGLSDGQKVILQLCVAIHAQKTRLANTVFVLDEPENHLHPSASIDLFKAIYESNESSQIWVATHSVPLLAYIFSVEPMSLWYVDGGSVSNSGRNPKAVLESLLGDDEQIGKLNSFTGLPAILANVNYAAECLLPPKVISGNGSKDPQASQIQTVISGIAAVREKLKILEFGAGEGRLLDSLAAELSEYGTSISDFFDYYAYEPFQNDGACLRVIEKFYENPKKRFFSDVDSFFTEMDDSSVDIVVMCNVLHEISPRKWIEIFSEGSLMMRALNDSGYLLLVEDQRLPTGENAHEYGFVLLDTPQLKTLFDVGSDDVKEGRFLVDSQRDGRLKAHLISKKLLSRVTFDSRRSAIEQLAKSAKIKLGELKSAGGTYQNGMLYGFWVHQFANSSMCLEEL</sequence>
<dbReference type="InterPro" id="IPR051396">
    <property type="entry name" value="Bact_Antivir_Def_Nuclease"/>
</dbReference>
<dbReference type="SUPFAM" id="SSF52540">
    <property type="entry name" value="P-loop containing nucleoside triphosphate hydrolases"/>
    <property type="match status" value="1"/>
</dbReference>
<evidence type="ECO:0000313" key="3">
    <source>
        <dbReference type="Proteomes" id="UP000243378"/>
    </source>
</evidence>
<dbReference type="Gene3D" id="3.40.50.150">
    <property type="entry name" value="Vaccinia Virus protein VP39"/>
    <property type="match status" value="1"/>
</dbReference>
<dbReference type="PANTHER" id="PTHR43581:SF4">
    <property type="entry name" value="ATP_GTP PHOSPHATASE"/>
    <property type="match status" value="1"/>
</dbReference>
<feature type="domain" description="ATPase AAA-type core" evidence="1">
    <location>
        <begin position="194"/>
        <end position="288"/>
    </location>
</feature>
<dbReference type="AlphaFoldDB" id="A0A1G7NLR4"/>
<accession>A0A1G7NLR4</accession>
<dbReference type="SUPFAM" id="SSF53335">
    <property type="entry name" value="S-adenosyl-L-methionine-dependent methyltransferases"/>
    <property type="match status" value="1"/>
</dbReference>
<evidence type="ECO:0000313" key="2">
    <source>
        <dbReference type="EMBL" id="SDF74827.1"/>
    </source>
</evidence>
<dbReference type="STRING" id="640205.SAMN05216381_2338"/>
<evidence type="ECO:0000259" key="1">
    <source>
        <dbReference type="Pfam" id="PF13304"/>
    </source>
</evidence>
<dbReference type="InterPro" id="IPR003959">
    <property type="entry name" value="ATPase_AAA_core"/>
</dbReference>
<name>A0A1G7NLR4_9GAMM</name>
<reference evidence="2 3" key="1">
    <citation type="submission" date="2016-10" db="EMBL/GenBank/DDBJ databases">
        <authorList>
            <person name="de Groot N.N."/>
        </authorList>
    </citation>
    <scope>NUCLEOTIDE SEQUENCE [LARGE SCALE GENOMIC DNA]</scope>
    <source>
        <strain evidence="2 3">LMG 25475</strain>
    </source>
</reference>
<proteinExistence type="predicted"/>
<dbReference type="EMBL" id="FNBM01000004">
    <property type="protein sequence ID" value="SDF74827.1"/>
    <property type="molecule type" value="Genomic_DNA"/>
</dbReference>
<dbReference type="GO" id="GO:0005524">
    <property type="term" value="F:ATP binding"/>
    <property type="evidence" value="ECO:0007669"/>
    <property type="project" value="InterPro"/>
</dbReference>
<dbReference type="PANTHER" id="PTHR43581">
    <property type="entry name" value="ATP/GTP PHOSPHATASE"/>
    <property type="match status" value="1"/>
</dbReference>
<dbReference type="InterPro" id="IPR027417">
    <property type="entry name" value="P-loop_NTPase"/>
</dbReference>
<dbReference type="RefSeq" id="WP_167357666.1">
    <property type="nucleotide sequence ID" value="NZ_FNBM01000004.1"/>
</dbReference>
<organism evidence="2 3">
    <name type="scientific">Phytopseudomonas seleniipraecipitans</name>
    <dbReference type="NCBI Taxonomy" id="640205"/>
    <lineage>
        <taxon>Bacteria</taxon>
        <taxon>Pseudomonadati</taxon>
        <taxon>Pseudomonadota</taxon>
        <taxon>Gammaproteobacteria</taxon>
        <taxon>Pseudomonadales</taxon>
        <taxon>Pseudomonadaceae</taxon>
        <taxon>Phytopseudomonas</taxon>
    </lineage>
</organism>
<protein>
    <submittedName>
        <fullName evidence="2">AAA domain-containing protein, putative AbiEii toxin, Type IV TA system</fullName>
    </submittedName>
</protein>